<keyword evidence="5" id="KW-1185">Reference proteome</keyword>
<feature type="transmembrane region" description="Helical" evidence="1">
    <location>
        <begin position="32"/>
        <end position="52"/>
    </location>
</feature>
<dbReference type="Proteomes" id="UP001229486">
    <property type="component" value="Unassembled WGS sequence"/>
</dbReference>
<evidence type="ECO:0000313" key="5">
    <source>
        <dbReference type="Proteomes" id="UP001185254"/>
    </source>
</evidence>
<protein>
    <recommendedName>
        <fullName evidence="7">Lipoprotein</fullName>
    </recommendedName>
</protein>
<evidence type="ECO:0000256" key="2">
    <source>
        <dbReference type="SAM" id="SignalP"/>
    </source>
</evidence>
<proteinExistence type="predicted"/>
<organism evidence="3 6">
    <name type="scientific">Paraburkholderia caledonica</name>
    <dbReference type="NCBI Taxonomy" id="134536"/>
    <lineage>
        <taxon>Bacteria</taxon>
        <taxon>Pseudomonadati</taxon>
        <taxon>Pseudomonadota</taxon>
        <taxon>Betaproteobacteria</taxon>
        <taxon>Burkholderiales</taxon>
        <taxon>Burkholderiaceae</taxon>
        <taxon>Paraburkholderia</taxon>
    </lineage>
</organism>
<comment type="caution">
    <text evidence="3">The sequence shown here is derived from an EMBL/GenBank/DDBJ whole genome shotgun (WGS) entry which is preliminary data.</text>
</comment>
<keyword evidence="1" id="KW-0472">Membrane</keyword>
<evidence type="ECO:0000313" key="3">
    <source>
        <dbReference type="EMBL" id="MDP9648240.1"/>
    </source>
</evidence>
<dbReference type="EMBL" id="JAVDQN010000003">
    <property type="protein sequence ID" value="MDR6377507.1"/>
    <property type="molecule type" value="Genomic_DNA"/>
</dbReference>
<dbReference type="PROSITE" id="PS51257">
    <property type="entry name" value="PROKAR_LIPOPROTEIN"/>
    <property type="match status" value="1"/>
</dbReference>
<keyword evidence="2" id="KW-0732">Signal</keyword>
<dbReference type="AlphaFoldDB" id="A0AB73IDX6"/>
<feature type="signal peptide" evidence="2">
    <location>
        <begin position="1"/>
        <end position="19"/>
    </location>
</feature>
<keyword evidence="1" id="KW-1133">Transmembrane helix</keyword>
<evidence type="ECO:0000313" key="4">
    <source>
        <dbReference type="EMBL" id="MDR6377507.1"/>
    </source>
</evidence>
<reference evidence="3 5" key="1">
    <citation type="submission" date="2023-07" db="EMBL/GenBank/DDBJ databases">
        <title>Sorghum-associated microbial communities from plants grown in Nebraska, USA.</title>
        <authorList>
            <person name="Schachtman D."/>
        </authorList>
    </citation>
    <scope>NUCLEOTIDE SEQUENCE</scope>
    <source>
        <strain evidence="4 5">DS1039</strain>
        <strain evidence="3">DS1061</strain>
    </source>
</reference>
<evidence type="ECO:0008006" key="7">
    <source>
        <dbReference type="Google" id="ProtNLM"/>
    </source>
</evidence>
<keyword evidence="1" id="KW-0812">Transmembrane</keyword>
<evidence type="ECO:0000313" key="6">
    <source>
        <dbReference type="Proteomes" id="UP001229486"/>
    </source>
</evidence>
<dbReference type="EMBL" id="JAURTK010000004">
    <property type="protein sequence ID" value="MDP9648240.1"/>
    <property type="molecule type" value="Genomic_DNA"/>
</dbReference>
<dbReference type="InterPro" id="IPR009883">
    <property type="entry name" value="YgfX"/>
</dbReference>
<gene>
    <name evidence="4" type="ORF">J2776_004207</name>
    <name evidence="3" type="ORF">J2793_003686</name>
</gene>
<evidence type="ECO:0000256" key="1">
    <source>
        <dbReference type="SAM" id="Phobius"/>
    </source>
</evidence>
<dbReference type="Pfam" id="PF07254">
    <property type="entry name" value="Cpta_toxin"/>
    <property type="match status" value="1"/>
</dbReference>
<name>A0AB73IDX6_9BURK</name>
<sequence>MLRRSFAMRVALAAFVVTASCAVYSCMASWLTAWQAVPLTLAVFALLALCAVRHDRAQPAALRMGREGISVWGRAGNLLVYGRIAGCAHWSDRLLVLEVTPDEGRRQTLLVPADTVPTAVFRELAVRGRRRAGA</sequence>
<dbReference type="Proteomes" id="UP001185254">
    <property type="component" value="Unassembled WGS sequence"/>
</dbReference>
<accession>A0AB73IDX6</accession>
<feature type="chain" id="PRO_5044497165" description="Lipoprotein" evidence="2">
    <location>
        <begin position="20"/>
        <end position="134"/>
    </location>
</feature>